<accession>A0A8J2RXN6</accession>
<evidence type="ECO:0000256" key="3">
    <source>
        <dbReference type="ARBA" id="ARBA00022729"/>
    </source>
</evidence>
<dbReference type="Gene3D" id="2.60.120.40">
    <property type="match status" value="1"/>
</dbReference>
<evidence type="ECO:0000313" key="8">
    <source>
        <dbReference type="EMBL" id="CAH0107715.1"/>
    </source>
</evidence>
<dbReference type="PROSITE" id="PS50871">
    <property type="entry name" value="C1Q"/>
    <property type="match status" value="1"/>
</dbReference>
<keyword evidence="3 6" id="KW-0732">Signal</keyword>
<dbReference type="SUPFAM" id="SSF56496">
    <property type="entry name" value="Fibrinogen C-terminal domain-like"/>
    <property type="match status" value="1"/>
</dbReference>
<dbReference type="GO" id="GO:0005615">
    <property type="term" value="C:extracellular space"/>
    <property type="evidence" value="ECO:0007669"/>
    <property type="project" value="TreeGrafter"/>
</dbReference>
<evidence type="ECO:0000256" key="2">
    <source>
        <dbReference type="ARBA" id="ARBA00022525"/>
    </source>
</evidence>
<dbReference type="GO" id="GO:0005581">
    <property type="term" value="C:collagen trimer"/>
    <property type="evidence" value="ECO:0007669"/>
    <property type="project" value="UniProtKB-KW"/>
</dbReference>
<dbReference type="OrthoDB" id="26719at2759"/>
<organism evidence="8 9">
    <name type="scientific">Daphnia galeata</name>
    <dbReference type="NCBI Taxonomy" id="27404"/>
    <lineage>
        <taxon>Eukaryota</taxon>
        <taxon>Metazoa</taxon>
        <taxon>Ecdysozoa</taxon>
        <taxon>Arthropoda</taxon>
        <taxon>Crustacea</taxon>
        <taxon>Branchiopoda</taxon>
        <taxon>Diplostraca</taxon>
        <taxon>Cladocera</taxon>
        <taxon>Anomopoda</taxon>
        <taxon>Daphniidae</taxon>
        <taxon>Daphnia</taxon>
    </lineage>
</organism>
<dbReference type="AlphaFoldDB" id="A0A8J2RXN6"/>
<feature type="chain" id="PRO_5035251872" description="C1q domain-containing protein" evidence="6">
    <location>
        <begin position="26"/>
        <end position="487"/>
    </location>
</feature>
<dbReference type="NCBIfam" id="NF040941">
    <property type="entry name" value="GGGWT_bact"/>
    <property type="match status" value="1"/>
</dbReference>
<keyword evidence="5" id="KW-0175">Coiled coil</keyword>
<dbReference type="SUPFAM" id="SSF49842">
    <property type="entry name" value="TNF-like"/>
    <property type="match status" value="1"/>
</dbReference>
<evidence type="ECO:0000256" key="1">
    <source>
        <dbReference type="ARBA" id="ARBA00004613"/>
    </source>
</evidence>
<comment type="subcellular location">
    <subcellularLocation>
        <location evidence="1">Secreted</location>
    </subcellularLocation>
</comment>
<evidence type="ECO:0000256" key="6">
    <source>
        <dbReference type="SAM" id="SignalP"/>
    </source>
</evidence>
<dbReference type="InterPro" id="IPR000885">
    <property type="entry name" value="Fib_collagen_C"/>
</dbReference>
<dbReference type="PANTHER" id="PTHR22923:SF62">
    <property type="entry name" value="CVP18"/>
    <property type="match status" value="1"/>
</dbReference>
<reference evidence="8" key="1">
    <citation type="submission" date="2021-11" db="EMBL/GenBank/DDBJ databases">
        <authorList>
            <person name="Schell T."/>
        </authorList>
    </citation>
    <scope>NUCLEOTIDE SEQUENCE</scope>
    <source>
        <strain evidence="8">M5</strain>
    </source>
</reference>
<feature type="coiled-coil region" evidence="5">
    <location>
        <begin position="32"/>
        <end position="69"/>
    </location>
</feature>
<dbReference type="Pfam" id="PF00386">
    <property type="entry name" value="C1q"/>
    <property type="match status" value="1"/>
</dbReference>
<dbReference type="GO" id="GO:0005201">
    <property type="term" value="F:extracellular matrix structural constituent"/>
    <property type="evidence" value="ECO:0007669"/>
    <property type="project" value="InterPro"/>
</dbReference>
<evidence type="ECO:0000259" key="7">
    <source>
        <dbReference type="PROSITE" id="PS50871"/>
    </source>
</evidence>
<feature type="signal peptide" evidence="6">
    <location>
        <begin position="1"/>
        <end position="25"/>
    </location>
</feature>
<dbReference type="EMBL" id="CAKKLH010000278">
    <property type="protein sequence ID" value="CAH0107715.1"/>
    <property type="molecule type" value="Genomic_DNA"/>
</dbReference>
<evidence type="ECO:0000313" key="9">
    <source>
        <dbReference type="Proteomes" id="UP000789390"/>
    </source>
</evidence>
<dbReference type="InterPro" id="IPR001073">
    <property type="entry name" value="C1q_dom"/>
</dbReference>
<name>A0A8J2RXN6_9CRUS</name>
<sequence>MMARISHIQTCFLLSTVWWICNTNGIDLDGHLQQLKENYEILAAILNLLETLERKVEQHDNLFIDLKNEQHQLKVESSDPILRTCSHIRATLPSQTSGMYWIDPDGQGIGDEPIYVYCNMSTGSTAILHDSESRISVSRCNDPGCYSRLINYSATIKQMSALAQLSNECHQSIRYDCTSSPFEINGIVYSWWNDRDGKPQYFWSGSRSSVHTCQCGIDYNCFEALSDCNCDSSLPTPLADIGVITDKNILPITRLNFGRTVLDSSSGIHTLGRLECTGQVAPVRAMPSSCEDLWRIGHTLSALYSVMGVAMVENVYCDFTKLPNDAGFQKSLGFGYVDIRSSPTYFYVQKNTTFYATDTPIPFEISKVNVGGAMDLKSGTFTAPRPGRCFFSFTGLAQFPFSSPYKLRLGVGLYLNGYLNGRSWVANTARNQWSQFTLQSTLNLDAGDKVWLQITDMSDGVYLYDSANHYTHFTGWLLESEETSNSL</sequence>
<dbReference type="PANTHER" id="PTHR22923">
    <property type="entry name" value="CEREBELLIN-RELATED"/>
    <property type="match status" value="1"/>
</dbReference>
<comment type="caution">
    <text evidence="8">The sequence shown here is derived from an EMBL/GenBank/DDBJ whole genome shotgun (WGS) entry which is preliminary data.</text>
</comment>
<dbReference type="InterPro" id="IPR036056">
    <property type="entry name" value="Fibrinogen-like_C"/>
</dbReference>
<dbReference type="Gene3D" id="2.60.120.1000">
    <property type="match status" value="1"/>
</dbReference>
<evidence type="ECO:0000256" key="4">
    <source>
        <dbReference type="ARBA" id="ARBA00023119"/>
    </source>
</evidence>
<dbReference type="Proteomes" id="UP000789390">
    <property type="component" value="Unassembled WGS sequence"/>
</dbReference>
<dbReference type="InterPro" id="IPR008983">
    <property type="entry name" value="Tumour_necrosis_fac-like_dom"/>
</dbReference>
<evidence type="ECO:0000256" key="5">
    <source>
        <dbReference type="SAM" id="Coils"/>
    </source>
</evidence>
<dbReference type="SMART" id="SM00110">
    <property type="entry name" value="C1Q"/>
    <property type="match status" value="1"/>
</dbReference>
<gene>
    <name evidence="8" type="ORF">DGAL_LOCUS11046</name>
</gene>
<keyword evidence="2" id="KW-0964">Secreted</keyword>
<dbReference type="Pfam" id="PF01410">
    <property type="entry name" value="COLFI"/>
    <property type="match status" value="1"/>
</dbReference>
<dbReference type="InterPro" id="IPR050822">
    <property type="entry name" value="Cerebellin_Synaptic_Org"/>
</dbReference>
<protein>
    <recommendedName>
        <fullName evidence="7">C1q domain-containing protein</fullName>
    </recommendedName>
</protein>
<keyword evidence="4" id="KW-0176">Collagen</keyword>
<proteinExistence type="predicted"/>
<keyword evidence="9" id="KW-1185">Reference proteome</keyword>
<feature type="domain" description="C1q" evidence="7">
    <location>
        <begin position="339"/>
        <end position="484"/>
    </location>
</feature>